<dbReference type="HOGENOM" id="CLU_165457_3_0_11"/>
<dbReference type="GeneID" id="96607686"/>
<dbReference type="Proteomes" id="UP000030300">
    <property type="component" value="Chromosome"/>
</dbReference>
<evidence type="ECO:0000256" key="1">
    <source>
        <dbReference type="ARBA" id="ARBA00022649"/>
    </source>
</evidence>
<protein>
    <submittedName>
        <fullName evidence="3">Uncharacterized protein</fullName>
    </submittedName>
</protein>
<dbReference type="InterPro" id="IPR011660">
    <property type="entry name" value="VapB-like"/>
</dbReference>
<gene>
    <name evidence="3" type="ORF">KR76_01590</name>
</gene>
<keyword evidence="1" id="KW-1277">Toxin-antitoxin system</keyword>
<dbReference type="RefSeq" id="WP_038676145.1">
    <property type="nucleotide sequence ID" value="NZ_BJMC01000025.1"/>
</dbReference>
<dbReference type="EMBL" id="CP009896">
    <property type="protein sequence ID" value="AIY15785.1"/>
    <property type="molecule type" value="Genomic_DNA"/>
</dbReference>
<dbReference type="KEGG" id="psim:KR76_01590"/>
<evidence type="ECO:0000313" key="4">
    <source>
        <dbReference type="Proteomes" id="UP000030300"/>
    </source>
</evidence>
<evidence type="ECO:0000313" key="3">
    <source>
        <dbReference type="EMBL" id="AIY15785.1"/>
    </source>
</evidence>
<evidence type="ECO:0000256" key="2">
    <source>
        <dbReference type="SAM" id="MobiDB-lite"/>
    </source>
</evidence>
<feature type="region of interest" description="Disordered" evidence="2">
    <location>
        <begin position="68"/>
        <end position="90"/>
    </location>
</feature>
<dbReference type="AlphaFoldDB" id="A0A0A1DK85"/>
<dbReference type="OrthoDB" id="560250at2"/>
<dbReference type="STRING" id="2045.KR76_01590"/>
<dbReference type="Pfam" id="PF07704">
    <property type="entry name" value="PSK_trans_fac"/>
    <property type="match status" value="1"/>
</dbReference>
<reference evidence="3 4" key="1">
    <citation type="journal article" date="2015" name="Genome Announc.">
        <title>Complete Genome Sequence of Steroid-Transforming Nocardioides simplex VKM Ac-2033D.</title>
        <authorList>
            <person name="Shtratnikova V.Y."/>
            <person name="Schelkunov M.I."/>
            <person name="Pekov Y.A."/>
            <person name="Fokina V.V."/>
            <person name="Logacheva M.D."/>
            <person name="Sokolov S.L."/>
            <person name="Bragin E.Y."/>
            <person name="Ashapkin V.V."/>
            <person name="Donova M.V."/>
        </authorList>
    </citation>
    <scope>NUCLEOTIDE SEQUENCE [LARGE SCALE GENOMIC DNA]</scope>
    <source>
        <strain evidence="3 4">VKM Ac-2033D</strain>
    </source>
</reference>
<sequence length="90" mass="9965">MSLNIKNERVHALAREAARVTGKTQTSAIEEALELLLKNYGSDPVAADRERRLDAIHRIQVEVADLPATAGDDRIREENDLYDPETGLPA</sequence>
<accession>A0A0A1DK85</accession>
<organism evidence="3 4">
    <name type="scientific">Nocardioides simplex</name>
    <name type="common">Arthrobacter simplex</name>
    <dbReference type="NCBI Taxonomy" id="2045"/>
    <lineage>
        <taxon>Bacteria</taxon>
        <taxon>Bacillati</taxon>
        <taxon>Actinomycetota</taxon>
        <taxon>Actinomycetes</taxon>
        <taxon>Propionibacteriales</taxon>
        <taxon>Nocardioidaceae</taxon>
        <taxon>Pimelobacter</taxon>
    </lineage>
</organism>
<keyword evidence="4" id="KW-1185">Reference proteome</keyword>
<proteinExistence type="predicted"/>
<dbReference type="eggNOG" id="COG4423">
    <property type="taxonomic scope" value="Bacteria"/>
</dbReference>
<name>A0A0A1DK85_NOCSI</name>